<evidence type="ECO:0000313" key="1">
    <source>
        <dbReference type="EMBL" id="OWW18234.1"/>
    </source>
</evidence>
<organism evidence="1 2">
    <name type="scientific">Noviherbaspirillum denitrificans</name>
    <dbReference type="NCBI Taxonomy" id="1968433"/>
    <lineage>
        <taxon>Bacteria</taxon>
        <taxon>Pseudomonadati</taxon>
        <taxon>Pseudomonadota</taxon>
        <taxon>Betaproteobacteria</taxon>
        <taxon>Burkholderiales</taxon>
        <taxon>Oxalobacteraceae</taxon>
        <taxon>Noviherbaspirillum</taxon>
    </lineage>
</organism>
<name>A0A254T6E1_9BURK</name>
<gene>
    <name evidence="1" type="ORF">AYR66_02415</name>
</gene>
<reference evidence="1 2" key="1">
    <citation type="submission" date="2016-02" db="EMBL/GenBank/DDBJ databases">
        <authorList>
            <person name="Wen L."/>
            <person name="He K."/>
            <person name="Yang H."/>
        </authorList>
    </citation>
    <scope>NUCLEOTIDE SEQUENCE [LARGE SCALE GENOMIC DNA]</scope>
    <source>
        <strain evidence="1 2">TSA40</strain>
    </source>
</reference>
<sequence length="83" mass="9275">MTLERVSEMFRQHAGTIALEESGTMIAIVIEELARLLADSHGRLPDETFESLVRIGGMLYREGSSQHRAKADVDAIMKKSSRE</sequence>
<protein>
    <submittedName>
        <fullName evidence="1">Uncharacterized protein</fullName>
    </submittedName>
</protein>
<keyword evidence="2" id="KW-1185">Reference proteome</keyword>
<dbReference type="Proteomes" id="UP000197535">
    <property type="component" value="Unassembled WGS sequence"/>
</dbReference>
<dbReference type="OrthoDB" id="8780111at2"/>
<evidence type="ECO:0000313" key="2">
    <source>
        <dbReference type="Proteomes" id="UP000197535"/>
    </source>
</evidence>
<dbReference type="RefSeq" id="WP_088710598.1">
    <property type="nucleotide sequence ID" value="NZ_LSTO01000015.1"/>
</dbReference>
<dbReference type="EMBL" id="LSTO01000015">
    <property type="protein sequence ID" value="OWW18234.1"/>
    <property type="molecule type" value="Genomic_DNA"/>
</dbReference>
<accession>A0A254T6E1</accession>
<comment type="caution">
    <text evidence="1">The sequence shown here is derived from an EMBL/GenBank/DDBJ whole genome shotgun (WGS) entry which is preliminary data.</text>
</comment>
<proteinExistence type="predicted"/>
<dbReference type="AlphaFoldDB" id="A0A254T6E1"/>